<dbReference type="KEGG" id="cceu:CBR64_20815"/>
<feature type="transmembrane region" description="Helical" evidence="2">
    <location>
        <begin position="326"/>
        <end position="345"/>
    </location>
</feature>
<feature type="domain" description="Acyltransferase 3" evidence="3">
    <location>
        <begin position="122"/>
        <end position="439"/>
    </location>
</feature>
<proteinExistence type="predicted"/>
<gene>
    <name evidence="4" type="ORF">CBR64_20815</name>
</gene>
<feature type="transmembrane region" description="Helical" evidence="2">
    <location>
        <begin position="298"/>
        <end position="319"/>
    </location>
</feature>
<organism evidence="4 5">
    <name type="scientific">Cellulosimicrobium cellulans</name>
    <name type="common">Arthrobacter luteus</name>
    <dbReference type="NCBI Taxonomy" id="1710"/>
    <lineage>
        <taxon>Bacteria</taxon>
        <taxon>Bacillati</taxon>
        <taxon>Actinomycetota</taxon>
        <taxon>Actinomycetes</taxon>
        <taxon>Micrococcales</taxon>
        <taxon>Promicromonosporaceae</taxon>
        <taxon>Cellulosimicrobium</taxon>
    </lineage>
</organism>
<name>A0A1Y0I1T4_CELCE</name>
<feature type="transmembrane region" description="Helical" evidence="2">
    <location>
        <begin position="196"/>
        <end position="218"/>
    </location>
</feature>
<keyword evidence="2" id="KW-0812">Transmembrane</keyword>
<feature type="transmembrane region" description="Helical" evidence="2">
    <location>
        <begin position="387"/>
        <end position="407"/>
    </location>
</feature>
<accession>A0A1Y0I1T4</accession>
<reference evidence="4 5" key="1">
    <citation type="submission" date="2017-05" db="EMBL/GenBank/DDBJ databases">
        <authorList>
            <person name="Song R."/>
            <person name="Chenine A.L."/>
            <person name="Ruprecht R.M."/>
        </authorList>
    </citation>
    <scope>NUCLEOTIDE SEQUENCE [LARGE SCALE GENOMIC DNA]</scope>
    <source>
        <strain evidence="4 5">PSBB019</strain>
    </source>
</reference>
<evidence type="ECO:0000313" key="5">
    <source>
        <dbReference type="Proteomes" id="UP000196228"/>
    </source>
</evidence>
<feature type="compositionally biased region" description="Basic and acidic residues" evidence="1">
    <location>
        <begin position="472"/>
        <end position="481"/>
    </location>
</feature>
<dbReference type="InterPro" id="IPR002656">
    <property type="entry name" value="Acyl_transf_3_dom"/>
</dbReference>
<feature type="transmembrane region" description="Helical" evidence="2">
    <location>
        <begin position="357"/>
        <end position="380"/>
    </location>
</feature>
<dbReference type="AlphaFoldDB" id="A0A1Y0I1T4"/>
<evidence type="ECO:0000313" key="4">
    <source>
        <dbReference type="EMBL" id="ARU53505.1"/>
    </source>
</evidence>
<dbReference type="Proteomes" id="UP000196228">
    <property type="component" value="Chromosome"/>
</dbReference>
<dbReference type="GO" id="GO:0016747">
    <property type="term" value="F:acyltransferase activity, transferring groups other than amino-acyl groups"/>
    <property type="evidence" value="ECO:0007669"/>
    <property type="project" value="InterPro"/>
</dbReference>
<feature type="transmembrane region" description="Helical" evidence="2">
    <location>
        <begin position="160"/>
        <end position="184"/>
    </location>
</feature>
<dbReference type="InterPro" id="IPR050879">
    <property type="entry name" value="Acyltransferase_3"/>
</dbReference>
<feature type="region of interest" description="Disordered" evidence="1">
    <location>
        <begin position="61"/>
        <end position="107"/>
    </location>
</feature>
<dbReference type="EMBL" id="CP021383">
    <property type="protein sequence ID" value="ARU53505.1"/>
    <property type="molecule type" value="Genomic_DNA"/>
</dbReference>
<keyword evidence="2" id="KW-0472">Membrane</keyword>
<dbReference type="Pfam" id="PF01757">
    <property type="entry name" value="Acyl_transf_3"/>
    <property type="match status" value="1"/>
</dbReference>
<dbReference type="PANTHER" id="PTHR23028:SF53">
    <property type="entry name" value="ACYL_TRANSF_3 DOMAIN-CONTAINING PROTEIN"/>
    <property type="match status" value="1"/>
</dbReference>
<feature type="transmembrane region" description="Helical" evidence="2">
    <location>
        <begin position="419"/>
        <end position="443"/>
    </location>
</feature>
<feature type="region of interest" description="Disordered" evidence="1">
    <location>
        <begin position="462"/>
        <end position="481"/>
    </location>
</feature>
<dbReference type="GO" id="GO:0009103">
    <property type="term" value="P:lipopolysaccharide biosynthetic process"/>
    <property type="evidence" value="ECO:0007669"/>
    <property type="project" value="TreeGrafter"/>
</dbReference>
<evidence type="ECO:0000259" key="3">
    <source>
        <dbReference type="Pfam" id="PF01757"/>
    </source>
</evidence>
<protein>
    <recommendedName>
        <fullName evidence="3">Acyltransferase 3 domain-containing protein</fullName>
    </recommendedName>
</protein>
<evidence type="ECO:0000256" key="2">
    <source>
        <dbReference type="SAM" id="Phobius"/>
    </source>
</evidence>
<feature type="transmembrane region" description="Helical" evidence="2">
    <location>
        <begin position="119"/>
        <end position="140"/>
    </location>
</feature>
<dbReference type="GO" id="GO:0016020">
    <property type="term" value="C:membrane"/>
    <property type="evidence" value="ECO:0007669"/>
    <property type="project" value="TreeGrafter"/>
</dbReference>
<feature type="transmembrane region" description="Helical" evidence="2">
    <location>
        <begin position="275"/>
        <end position="292"/>
    </location>
</feature>
<dbReference type="PANTHER" id="PTHR23028">
    <property type="entry name" value="ACETYLTRANSFERASE"/>
    <property type="match status" value="1"/>
</dbReference>
<evidence type="ECO:0000256" key="1">
    <source>
        <dbReference type="SAM" id="MobiDB-lite"/>
    </source>
</evidence>
<feature type="transmembrane region" description="Helical" evidence="2">
    <location>
        <begin position="247"/>
        <end position="268"/>
    </location>
</feature>
<sequence length="481" mass="51471">MSAPVWSACSLDVEPVATCTASTPTTRWSRPLTAYPARARISSSLLPRAPRAAALPVELMLGATGPPRSSGRRPQRAAGFSGPDTVPAPRPARTPSADLGKLRSRFGNVPRMPTTNPRLAVLDGLRFTAAAAVLVYHFVAVNHHAWGERTSDSLPGVQGVAAYGSFGVQLFFVVSGFVILMTAWGRDVRGFVASRAGRLFPAYWAAVLLTLALLVLVIPGRRDVDLPQAAANLTMVQRAFGIPDLEAVYWTLWSELRFYVLVGLLVAVGLTRARVLAFVVLWPVAGAIATHAGSGLVATVLVAPDAPLFAGGMVLYLLTRERRSPVLWLALALDVVPAAAVSGRIQAARIENSTDVVVSPAVGWVAIVLCFAVVAVATLTPLARVSWGWLTALGALTYPLYLVHASWGRWVIESVHPYLSRAATLAVAVTACLALAWVVHRAVERPLGPRLRRALDRDLRRDRARPGGHVPARQDEPVAAR</sequence>
<keyword evidence="2" id="KW-1133">Transmembrane helix</keyword>